<evidence type="ECO:0000313" key="4">
    <source>
        <dbReference type="EMBL" id="KAK7429619.1"/>
    </source>
</evidence>
<feature type="region of interest" description="Disordered" evidence="1">
    <location>
        <begin position="24"/>
        <end position="60"/>
    </location>
</feature>
<gene>
    <name evidence="4" type="ORF">QQZ08_003814</name>
</gene>
<feature type="transmembrane region" description="Helical" evidence="2">
    <location>
        <begin position="451"/>
        <end position="474"/>
    </location>
</feature>
<accession>A0ABR1I9B1</accession>
<dbReference type="PANTHER" id="PTHR35395">
    <property type="entry name" value="DUF6536 DOMAIN-CONTAINING PROTEIN"/>
    <property type="match status" value="1"/>
</dbReference>
<feature type="compositionally biased region" description="Low complexity" evidence="1">
    <location>
        <begin position="30"/>
        <end position="40"/>
    </location>
</feature>
<feature type="transmembrane region" description="Helical" evidence="2">
    <location>
        <begin position="590"/>
        <end position="617"/>
    </location>
</feature>
<comment type="caution">
    <text evidence="4">The sequence shown here is derived from an EMBL/GenBank/DDBJ whole genome shotgun (WGS) entry which is preliminary data.</text>
</comment>
<evidence type="ECO:0000256" key="2">
    <source>
        <dbReference type="SAM" id="Phobius"/>
    </source>
</evidence>
<keyword evidence="2" id="KW-0472">Membrane</keyword>
<evidence type="ECO:0000256" key="1">
    <source>
        <dbReference type="SAM" id="MobiDB-lite"/>
    </source>
</evidence>
<feature type="transmembrane region" description="Helical" evidence="2">
    <location>
        <begin position="301"/>
        <end position="323"/>
    </location>
</feature>
<evidence type="ECO:0000313" key="5">
    <source>
        <dbReference type="Proteomes" id="UP001498421"/>
    </source>
</evidence>
<feature type="transmembrane region" description="Helical" evidence="2">
    <location>
        <begin position="698"/>
        <end position="717"/>
    </location>
</feature>
<organism evidence="4 5">
    <name type="scientific">Neonectria magnoliae</name>
    <dbReference type="NCBI Taxonomy" id="2732573"/>
    <lineage>
        <taxon>Eukaryota</taxon>
        <taxon>Fungi</taxon>
        <taxon>Dikarya</taxon>
        <taxon>Ascomycota</taxon>
        <taxon>Pezizomycotina</taxon>
        <taxon>Sordariomycetes</taxon>
        <taxon>Hypocreomycetidae</taxon>
        <taxon>Hypocreales</taxon>
        <taxon>Nectriaceae</taxon>
        <taxon>Neonectria</taxon>
    </lineage>
</organism>
<dbReference type="PANTHER" id="PTHR35395:SF1">
    <property type="entry name" value="DUF6536 DOMAIN-CONTAINING PROTEIN"/>
    <property type="match status" value="1"/>
</dbReference>
<feature type="domain" description="DUF6536" evidence="3">
    <location>
        <begin position="190"/>
        <end position="341"/>
    </location>
</feature>
<feature type="transmembrane region" description="Helical" evidence="2">
    <location>
        <begin position="537"/>
        <end position="560"/>
    </location>
</feature>
<feature type="region of interest" description="Disordered" evidence="1">
    <location>
        <begin position="72"/>
        <end position="92"/>
    </location>
</feature>
<feature type="transmembrane region" description="Helical" evidence="2">
    <location>
        <begin position="194"/>
        <end position="217"/>
    </location>
</feature>
<dbReference type="Proteomes" id="UP001498421">
    <property type="component" value="Unassembled WGS sequence"/>
</dbReference>
<proteinExistence type="predicted"/>
<dbReference type="InterPro" id="IPR046623">
    <property type="entry name" value="DUF6536"/>
</dbReference>
<name>A0ABR1I9B1_9HYPO</name>
<sequence>MEGNFPPPSRGSSYRNFWTIGSISEEPGKSVSGSASASASRPRTRGFTNSSGRPTVRWPFHSFNNSRSSIRFTASSPRHTRNGSLPHRAASSISRSVSSILGSDIIPDYVVHFIRGETPESLARKHHLTIPESPDTCHFPHHNYCESPGNGNFLMSGPEGPRAGTPRAEMEKMLKDQKPPSMARRLTTGWRGGVTLNVLLGLLALVAAIVCLGLAGAKGKISGGGSSIVDGDVGKVRSANRGVHAVINILAVVIIAGANYVVQILASPTRSEVDTAHEKFTWLDIGIPSLRNLKLISSTRAALSAILLVLAVSSQIIYNALIFTTYTAPGANMALVSTSFVDSGSLGNNVNLKGMSRSELVSLQTQAKDDLLVRLTSTECLSIFDDAFQTKYDAVLIITKSGSNLDVDTAKAGTLVSDFLDDLHKKTDSIEYCLAEPADDASTSLALSGPLLAVIAFFNLFFLLALLVALALAITRNDFNPLVTLGDALSSFLEDPDPTTQDSCLMNKAEVKNGVWGLREAKFWTPTSRLWASTVSLVRWAVWLATWLTPLALAVAALALSVKAAPKAPFTSFGEVSVVYSLPNGPRVGLAIVAALPQLLLGILYLSSNALLTMFFLSHEMSMFVSPGRLIPLRVSSGQPIGAQTTSIYITLPRALSWVLFFLTAGMTFLLSQGVVLVTLDRADGSTLSGLGFSPLPLLLLVVALAVLGLIVFGFSLRQADRRGAIDSGAPAGNPLTLPGGSCSAVLSSRCHRVPREDGVEALAVRWGVVREGVGMNAGHATFSARPVGDVMAGRSYA</sequence>
<keyword evidence="5" id="KW-1185">Reference proteome</keyword>
<dbReference type="Pfam" id="PF20163">
    <property type="entry name" value="DUF6536"/>
    <property type="match status" value="1"/>
</dbReference>
<feature type="transmembrane region" description="Helical" evidence="2">
    <location>
        <begin position="655"/>
        <end position="678"/>
    </location>
</feature>
<keyword evidence="2" id="KW-0812">Transmembrane</keyword>
<evidence type="ECO:0000259" key="3">
    <source>
        <dbReference type="Pfam" id="PF20163"/>
    </source>
</evidence>
<keyword evidence="2" id="KW-1133">Transmembrane helix</keyword>
<dbReference type="EMBL" id="JAZAVK010000027">
    <property type="protein sequence ID" value="KAK7429619.1"/>
    <property type="molecule type" value="Genomic_DNA"/>
</dbReference>
<reference evidence="4 5" key="1">
    <citation type="journal article" date="2025" name="Microbiol. Resour. Announc.">
        <title>Draft genome sequences for Neonectria magnoliae and Neonectria punicea, canker pathogens of Liriodendron tulipifera and Acer saccharum in West Virginia.</title>
        <authorList>
            <person name="Petronek H.M."/>
            <person name="Kasson M.T."/>
            <person name="Metheny A.M."/>
            <person name="Stauder C.M."/>
            <person name="Lovett B."/>
            <person name="Lynch S.C."/>
            <person name="Garnas J.R."/>
            <person name="Kasson L.R."/>
            <person name="Stajich J.E."/>
        </authorList>
    </citation>
    <scope>NUCLEOTIDE SEQUENCE [LARGE SCALE GENOMIC DNA]</scope>
    <source>
        <strain evidence="4 5">NRRL 64651</strain>
    </source>
</reference>
<feature type="transmembrane region" description="Helical" evidence="2">
    <location>
        <begin position="242"/>
        <end position="262"/>
    </location>
</feature>
<protein>
    <recommendedName>
        <fullName evidence="3">DUF6536 domain-containing protein</fullName>
    </recommendedName>
</protein>